<gene>
    <name evidence="2" type="ORF">BO70DRAFT_428622</name>
</gene>
<evidence type="ECO:0000313" key="2">
    <source>
        <dbReference type="EMBL" id="PWY85071.1"/>
    </source>
</evidence>
<dbReference type="EMBL" id="MSFL01000009">
    <property type="protein sequence ID" value="PWY85071.1"/>
    <property type="molecule type" value="Genomic_DNA"/>
</dbReference>
<evidence type="ECO:0000256" key="1">
    <source>
        <dbReference type="SAM" id="MobiDB-lite"/>
    </source>
</evidence>
<accession>A0A317WHE7</accession>
<feature type="region of interest" description="Disordered" evidence="1">
    <location>
        <begin position="218"/>
        <end position="241"/>
    </location>
</feature>
<dbReference type="VEuPathDB" id="FungiDB:BO70DRAFT_428622"/>
<keyword evidence="3" id="KW-1185">Reference proteome</keyword>
<dbReference type="RefSeq" id="XP_025400413.1">
    <property type="nucleotide sequence ID" value="XM_025547996.1"/>
</dbReference>
<dbReference type="GeneID" id="37070233"/>
<proteinExistence type="predicted"/>
<dbReference type="AlphaFoldDB" id="A0A317WHE7"/>
<protein>
    <submittedName>
        <fullName evidence="2">Uncharacterized protein</fullName>
    </submittedName>
</protein>
<reference evidence="2 3" key="1">
    <citation type="submission" date="2016-12" db="EMBL/GenBank/DDBJ databases">
        <title>The genomes of Aspergillus section Nigri reveals drivers in fungal speciation.</title>
        <authorList>
            <consortium name="DOE Joint Genome Institute"/>
            <person name="Vesth T.C."/>
            <person name="Nybo J."/>
            <person name="Theobald S."/>
            <person name="Brandl J."/>
            <person name="Frisvad J.C."/>
            <person name="Nielsen K.F."/>
            <person name="Lyhne E.K."/>
            <person name="Kogle M.E."/>
            <person name="Kuo A."/>
            <person name="Riley R."/>
            <person name="Clum A."/>
            <person name="Nolan M."/>
            <person name="Lipzen A."/>
            <person name="Salamov A."/>
            <person name="Henrissat B."/>
            <person name="Wiebenga A."/>
            <person name="De Vries R.P."/>
            <person name="Grigoriev I.V."/>
            <person name="Mortensen U.H."/>
            <person name="Andersen M.R."/>
            <person name="Baker S.E."/>
        </authorList>
    </citation>
    <scope>NUCLEOTIDE SEQUENCE [LARGE SCALE GENOMIC DNA]</scope>
    <source>
        <strain evidence="2 3">CBS 117.55</strain>
    </source>
</reference>
<dbReference type="Proteomes" id="UP000247233">
    <property type="component" value="Unassembled WGS sequence"/>
</dbReference>
<name>A0A317WHE7_9EURO</name>
<sequence>MWPPIDEESTALCIGLALFVPFPCILWDGAKLLDQRKRRNDPLQMGNAFPVATKWTGDEVQLWYTTIGRWFLMSFFLKCFATPVWQTGKRPDWPGKARRPHRNRVDWRDGTRSSQAEVSLYDASKFAVCIKPLPTMAPLPTSQPQLQLIHPVRQPSPSVRIIREVDKDIMSSSPTSQSSIGNPTNIVKVWTVGDGGDPSSNYLHPTIVPFFEQEVSVKPTSHGSGPQLSRTENLCATRTVT</sequence>
<organism evidence="2 3">
    <name type="scientific">Aspergillus heteromorphus CBS 117.55</name>
    <dbReference type="NCBI Taxonomy" id="1448321"/>
    <lineage>
        <taxon>Eukaryota</taxon>
        <taxon>Fungi</taxon>
        <taxon>Dikarya</taxon>
        <taxon>Ascomycota</taxon>
        <taxon>Pezizomycotina</taxon>
        <taxon>Eurotiomycetes</taxon>
        <taxon>Eurotiomycetidae</taxon>
        <taxon>Eurotiales</taxon>
        <taxon>Aspergillaceae</taxon>
        <taxon>Aspergillus</taxon>
        <taxon>Aspergillus subgen. Circumdati</taxon>
    </lineage>
</organism>
<comment type="caution">
    <text evidence="2">The sequence shown here is derived from an EMBL/GenBank/DDBJ whole genome shotgun (WGS) entry which is preliminary data.</text>
</comment>
<evidence type="ECO:0000313" key="3">
    <source>
        <dbReference type="Proteomes" id="UP000247233"/>
    </source>
</evidence>
<feature type="region of interest" description="Disordered" evidence="1">
    <location>
        <begin position="90"/>
        <end position="110"/>
    </location>
</feature>